<organism evidence="2 3">
    <name type="scientific">Gemmatimonas groenlandica</name>
    <dbReference type="NCBI Taxonomy" id="2732249"/>
    <lineage>
        <taxon>Bacteria</taxon>
        <taxon>Pseudomonadati</taxon>
        <taxon>Gemmatimonadota</taxon>
        <taxon>Gemmatimonadia</taxon>
        <taxon>Gemmatimonadales</taxon>
        <taxon>Gemmatimonadaceae</taxon>
        <taxon>Gemmatimonas</taxon>
    </lineage>
</organism>
<keyword evidence="3" id="KW-1185">Reference proteome</keyword>
<dbReference type="Proteomes" id="UP000500938">
    <property type="component" value="Chromosome"/>
</dbReference>
<evidence type="ECO:0008006" key="4">
    <source>
        <dbReference type="Google" id="ProtNLM"/>
    </source>
</evidence>
<dbReference type="PROSITE" id="PS51257">
    <property type="entry name" value="PROKAR_LIPOPROTEIN"/>
    <property type="match status" value="1"/>
</dbReference>
<feature type="signal peptide" evidence="1">
    <location>
        <begin position="1"/>
        <end position="26"/>
    </location>
</feature>
<name>A0A6M4INW2_9BACT</name>
<reference evidence="2 3" key="1">
    <citation type="submission" date="2020-05" db="EMBL/GenBank/DDBJ databases">
        <title>Complete genome sequence of Gemmatimonas greenlandica TET16.</title>
        <authorList>
            <person name="Zeng Y."/>
        </authorList>
    </citation>
    <scope>NUCLEOTIDE SEQUENCE [LARGE SCALE GENOMIC DNA]</scope>
    <source>
        <strain evidence="2 3">TET16</strain>
    </source>
</reference>
<gene>
    <name evidence="2" type="ORF">HKW67_14610</name>
</gene>
<keyword evidence="1" id="KW-0732">Signal</keyword>
<dbReference type="AlphaFoldDB" id="A0A6M4INW2"/>
<feature type="chain" id="PRO_5027022953" description="Carboxypeptidase regulatory-like domain-containing protein" evidence="1">
    <location>
        <begin position="27"/>
        <end position="170"/>
    </location>
</feature>
<proteinExistence type="predicted"/>
<sequence>MPIIRALSHVPLFAIAVLGCAPAYQAREPEPLNSPSAQTIRRGWSVVDDALAARQQGRLAIIVRSADHPLQTVSQARTQISLVSGSTIATTPRLDSLGVAHFDSLTIGIYRITVTRLGYARVVVDAPVELGCRTDVEVYVGMEAIGMNPPPPTFRRAVATLCPRRDARAP</sequence>
<dbReference type="EMBL" id="CP053085">
    <property type="protein sequence ID" value="QJR36654.1"/>
    <property type="molecule type" value="Genomic_DNA"/>
</dbReference>
<accession>A0A6M4INW2</accession>
<evidence type="ECO:0000313" key="2">
    <source>
        <dbReference type="EMBL" id="QJR36654.1"/>
    </source>
</evidence>
<dbReference type="KEGG" id="ggr:HKW67_14610"/>
<protein>
    <recommendedName>
        <fullName evidence="4">Carboxypeptidase regulatory-like domain-containing protein</fullName>
    </recommendedName>
</protein>
<evidence type="ECO:0000313" key="3">
    <source>
        <dbReference type="Proteomes" id="UP000500938"/>
    </source>
</evidence>
<dbReference type="RefSeq" id="WP_171226087.1">
    <property type="nucleotide sequence ID" value="NZ_CP053085.1"/>
</dbReference>
<evidence type="ECO:0000256" key="1">
    <source>
        <dbReference type="SAM" id="SignalP"/>
    </source>
</evidence>